<evidence type="ECO:0000256" key="1">
    <source>
        <dbReference type="SAM" id="MobiDB-lite"/>
    </source>
</evidence>
<name>L1IMA2_GUITC</name>
<evidence type="ECO:0000313" key="4">
    <source>
        <dbReference type="Proteomes" id="UP000011087"/>
    </source>
</evidence>
<gene>
    <name evidence="2" type="ORF">GUITHDRAFT_154991</name>
</gene>
<evidence type="ECO:0000313" key="3">
    <source>
        <dbReference type="EnsemblProtists" id="EKX37403"/>
    </source>
</evidence>
<feature type="region of interest" description="Disordered" evidence="1">
    <location>
        <begin position="138"/>
        <end position="163"/>
    </location>
</feature>
<dbReference type="GeneID" id="17294107"/>
<reference evidence="3" key="3">
    <citation type="submission" date="2016-03" db="UniProtKB">
        <authorList>
            <consortium name="EnsemblProtists"/>
        </authorList>
    </citation>
    <scope>IDENTIFICATION</scope>
</reference>
<dbReference type="EMBL" id="JH993060">
    <property type="protein sequence ID" value="EKX37403.1"/>
    <property type="molecule type" value="Genomic_DNA"/>
</dbReference>
<dbReference type="PaxDb" id="55529-EKX37403"/>
<dbReference type="RefSeq" id="XP_005824383.1">
    <property type="nucleotide sequence ID" value="XM_005824326.1"/>
</dbReference>
<proteinExistence type="predicted"/>
<reference evidence="4" key="2">
    <citation type="submission" date="2012-11" db="EMBL/GenBank/DDBJ databases">
        <authorList>
            <person name="Kuo A."/>
            <person name="Curtis B.A."/>
            <person name="Tanifuji G."/>
            <person name="Burki F."/>
            <person name="Gruber A."/>
            <person name="Irimia M."/>
            <person name="Maruyama S."/>
            <person name="Arias M.C."/>
            <person name="Ball S.G."/>
            <person name="Gile G.H."/>
            <person name="Hirakawa Y."/>
            <person name="Hopkins J.F."/>
            <person name="Rensing S.A."/>
            <person name="Schmutz J."/>
            <person name="Symeonidi A."/>
            <person name="Elias M."/>
            <person name="Eveleigh R.J."/>
            <person name="Herman E.K."/>
            <person name="Klute M.J."/>
            <person name="Nakayama T."/>
            <person name="Obornik M."/>
            <person name="Reyes-Prieto A."/>
            <person name="Armbrust E.V."/>
            <person name="Aves S.J."/>
            <person name="Beiko R.G."/>
            <person name="Coutinho P."/>
            <person name="Dacks J.B."/>
            <person name="Durnford D.G."/>
            <person name="Fast N.M."/>
            <person name="Green B.R."/>
            <person name="Grisdale C."/>
            <person name="Hempe F."/>
            <person name="Henrissat B."/>
            <person name="Hoppner M.P."/>
            <person name="Ishida K.-I."/>
            <person name="Kim E."/>
            <person name="Koreny L."/>
            <person name="Kroth P.G."/>
            <person name="Liu Y."/>
            <person name="Malik S.-B."/>
            <person name="Maier U.G."/>
            <person name="McRose D."/>
            <person name="Mock T."/>
            <person name="Neilson J.A."/>
            <person name="Onodera N.T."/>
            <person name="Poole A.M."/>
            <person name="Pritham E.J."/>
            <person name="Richards T.A."/>
            <person name="Rocap G."/>
            <person name="Roy S.W."/>
            <person name="Sarai C."/>
            <person name="Schaack S."/>
            <person name="Shirato S."/>
            <person name="Slamovits C.H."/>
            <person name="Spencer D.F."/>
            <person name="Suzuki S."/>
            <person name="Worden A.Z."/>
            <person name="Zauner S."/>
            <person name="Barry K."/>
            <person name="Bell C."/>
            <person name="Bharti A.K."/>
            <person name="Crow J.A."/>
            <person name="Grimwood J."/>
            <person name="Kramer R."/>
            <person name="Lindquist E."/>
            <person name="Lucas S."/>
            <person name="Salamov A."/>
            <person name="McFadden G.I."/>
            <person name="Lane C.E."/>
            <person name="Keeling P.J."/>
            <person name="Gray M.W."/>
            <person name="Grigoriev I.V."/>
            <person name="Archibald J.M."/>
        </authorList>
    </citation>
    <scope>NUCLEOTIDE SEQUENCE</scope>
    <source>
        <strain evidence="4">CCMP2712</strain>
    </source>
</reference>
<protein>
    <submittedName>
        <fullName evidence="2 3">Uncharacterized protein</fullName>
    </submittedName>
</protein>
<dbReference type="EnsemblProtists" id="EKX37403">
    <property type="protein sequence ID" value="EKX37403"/>
    <property type="gene ID" value="GUITHDRAFT_154991"/>
</dbReference>
<dbReference type="Proteomes" id="UP000011087">
    <property type="component" value="Unassembled WGS sequence"/>
</dbReference>
<keyword evidence="4" id="KW-1185">Reference proteome</keyword>
<accession>L1IMA2</accession>
<dbReference type="HOGENOM" id="CLU_1411249_0_0_1"/>
<dbReference type="KEGG" id="gtt:GUITHDRAFT_154991"/>
<evidence type="ECO:0000313" key="2">
    <source>
        <dbReference type="EMBL" id="EKX37403.1"/>
    </source>
</evidence>
<reference evidence="2 4" key="1">
    <citation type="journal article" date="2012" name="Nature">
        <title>Algal genomes reveal evolutionary mosaicism and the fate of nucleomorphs.</title>
        <authorList>
            <consortium name="DOE Joint Genome Institute"/>
            <person name="Curtis B.A."/>
            <person name="Tanifuji G."/>
            <person name="Burki F."/>
            <person name="Gruber A."/>
            <person name="Irimia M."/>
            <person name="Maruyama S."/>
            <person name="Arias M.C."/>
            <person name="Ball S.G."/>
            <person name="Gile G.H."/>
            <person name="Hirakawa Y."/>
            <person name="Hopkins J.F."/>
            <person name="Kuo A."/>
            <person name="Rensing S.A."/>
            <person name="Schmutz J."/>
            <person name="Symeonidi A."/>
            <person name="Elias M."/>
            <person name="Eveleigh R.J."/>
            <person name="Herman E.K."/>
            <person name="Klute M.J."/>
            <person name="Nakayama T."/>
            <person name="Obornik M."/>
            <person name="Reyes-Prieto A."/>
            <person name="Armbrust E.V."/>
            <person name="Aves S.J."/>
            <person name="Beiko R.G."/>
            <person name="Coutinho P."/>
            <person name="Dacks J.B."/>
            <person name="Durnford D.G."/>
            <person name="Fast N.M."/>
            <person name="Green B.R."/>
            <person name="Grisdale C.J."/>
            <person name="Hempel F."/>
            <person name="Henrissat B."/>
            <person name="Hoppner M.P."/>
            <person name="Ishida K."/>
            <person name="Kim E."/>
            <person name="Koreny L."/>
            <person name="Kroth P.G."/>
            <person name="Liu Y."/>
            <person name="Malik S.B."/>
            <person name="Maier U.G."/>
            <person name="McRose D."/>
            <person name="Mock T."/>
            <person name="Neilson J.A."/>
            <person name="Onodera N.T."/>
            <person name="Poole A.M."/>
            <person name="Pritham E.J."/>
            <person name="Richards T.A."/>
            <person name="Rocap G."/>
            <person name="Roy S.W."/>
            <person name="Sarai C."/>
            <person name="Schaack S."/>
            <person name="Shirato S."/>
            <person name="Slamovits C.H."/>
            <person name="Spencer D.F."/>
            <person name="Suzuki S."/>
            <person name="Worden A.Z."/>
            <person name="Zauner S."/>
            <person name="Barry K."/>
            <person name="Bell C."/>
            <person name="Bharti A.K."/>
            <person name="Crow J.A."/>
            <person name="Grimwood J."/>
            <person name="Kramer R."/>
            <person name="Lindquist E."/>
            <person name="Lucas S."/>
            <person name="Salamov A."/>
            <person name="McFadden G.I."/>
            <person name="Lane C.E."/>
            <person name="Keeling P.J."/>
            <person name="Gray M.W."/>
            <person name="Grigoriev I.V."/>
            <person name="Archibald J.M."/>
        </authorList>
    </citation>
    <scope>NUCLEOTIDE SEQUENCE</scope>
    <source>
        <strain evidence="2 4">CCMP2712</strain>
    </source>
</reference>
<sequence length="193" mass="21525">MPAKVTERATEHSNKDSTSISLHKQHYVKIRNYVRRWDAFKSCIAGKSLDSAHATQVVNDQKAMCDTLKMLIVSSRHRPGAFKLAVASTSLADRLSRARRGQPSLRQLNAKQKLINHLRLKLYLQEFGVPRKVKQCSHVKGSSPSPSCLDGKPNAQSLHAAGESAGRDWQAVAKMWDEMSTPQTFVVKLQHGI</sequence>
<organism evidence="2">
    <name type="scientific">Guillardia theta (strain CCMP2712)</name>
    <name type="common">Cryptophyte</name>
    <dbReference type="NCBI Taxonomy" id="905079"/>
    <lineage>
        <taxon>Eukaryota</taxon>
        <taxon>Cryptophyceae</taxon>
        <taxon>Pyrenomonadales</taxon>
        <taxon>Geminigeraceae</taxon>
        <taxon>Guillardia</taxon>
    </lineage>
</organism>
<dbReference type="AlphaFoldDB" id="L1IMA2"/>